<comment type="caution">
    <text evidence="4">The sequence shown here is derived from an EMBL/GenBank/DDBJ whole genome shotgun (WGS) entry which is preliminary data.</text>
</comment>
<proteinExistence type="inferred from homology"/>
<evidence type="ECO:0000259" key="3">
    <source>
        <dbReference type="PROSITE" id="PS50164"/>
    </source>
</evidence>
<dbReference type="Gene3D" id="3.90.1140.10">
    <property type="entry name" value="Cyclic phosphodiesterase"/>
    <property type="match status" value="1"/>
</dbReference>
<name>A0A6N8U9V1_9FIRM</name>
<dbReference type="Pfam" id="PF13563">
    <property type="entry name" value="2_5_RNA_ligase2"/>
    <property type="match status" value="1"/>
</dbReference>
<evidence type="ECO:0000313" key="4">
    <source>
        <dbReference type="EMBL" id="MXQ74104.1"/>
    </source>
</evidence>
<dbReference type="SUPFAM" id="SSF55144">
    <property type="entry name" value="LigT-like"/>
    <property type="match status" value="1"/>
</dbReference>
<dbReference type="Pfam" id="PF01541">
    <property type="entry name" value="GIY-YIG"/>
    <property type="match status" value="1"/>
</dbReference>
<comment type="similarity">
    <text evidence="1">Belongs to the UPF0213 family.</text>
</comment>
<gene>
    <name evidence="4" type="primary">thpR</name>
    <name evidence="4" type="ORF">GSF08_09155</name>
</gene>
<evidence type="ECO:0000313" key="5">
    <source>
        <dbReference type="Proteomes" id="UP000434036"/>
    </source>
</evidence>
<dbReference type="InterPro" id="IPR035901">
    <property type="entry name" value="GIY-YIG_endonuc_sf"/>
</dbReference>
<dbReference type="AlphaFoldDB" id="A0A6N8U9V1"/>
<organism evidence="4 5">
    <name type="scientific">Copranaerobaculum intestinale</name>
    <dbReference type="NCBI Taxonomy" id="2692629"/>
    <lineage>
        <taxon>Bacteria</taxon>
        <taxon>Bacillati</taxon>
        <taxon>Bacillota</taxon>
        <taxon>Erysipelotrichia</taxon>
        <taxon>Erysipelotrichales</taxon>
        <taxon>Erysipelotrichaceae</taxon>
        <taxon>Copranaerobaculum</taxon>
    </lineage>
</organism>
<accession>A0A6N8U9V1</accession>
<sequence>MSYFVALLLSNDVQKQFANRTNSLSMHFQTMRPIRQDQHHITLAFLGELSEAELALTSQILNGVCGYQMRLETADLDLFNHGVLIQKLKKSPQLYTFQKKIIRALKKADILFDQKPFYPHITLAKSCTCDTFHPRAWLSGQDSIEIAITSAALVRSHQGIYHIEQDYPLKPQPTQYVYLLKCGDGSYYTGWTNHLEARVRAHQSGQGAKYTKSHQPVELVYYEEYADKRTAMQREYACKQMSRQEKEQLIQSKHLQKR</sequence>
<dbReference type="PANTHER" id="PTHR34477:SF1">
    <property type="entry name" value="UPF0213 PROTEIN YHBQ"/>
    <property type="match status" value="1"/>
</dbReference>
<protein>
    <submittedName>
        <fullName evidence="4">RNA 2',3'-cyclic phosphodiesterase</fullName>
    </submittedName>
</protein>
<dbReference type="EMBL" id="WUUQ01000003">
    <property type="protein sequence ID" value="MXQ74104.1"/>
    <property type="molecule type" value="Genomic_DNA"/>
</dbReference>
<dbReference type="Proteomes" id="UP000434036">
    <property type="component" value="Unassembled WGS sequence"/>
</dbReference>
<keyword evidence="2" id="KW-0378">Hydrolase</keyword>
<reference evidence="4 5" key="2">
    <citation type="submission" date="2020-01" db="EMBL/GenBank/DDBJ databases">
        <title>Clostridiaceae sp. nov. isolated from the gut of human by culturomics.</title>
        <authorList>
            <person name="Chang Y."/>
        </authorList>
    </citation>
    <scope>NUCLEOTIDE SEQUENCE [LARGE SCALE GENOMIC DNA]</scope>
    <source>
        <strain evidence="4 5">DONG20-135</strain>
    </source>
</reference>
<dbReference type="InterPro" id="IPR004175">
    <property type="entry name" value="RNA_CPDase"/>
</dbReference>
<dbReference type="InterPro" id="IPR050190">
    <property type="entry name" value="UPF0213_domain"/>
</dbReference>
<dbReference type="GO" id="GO:0004113">
    <property type="term" value="F:2',3'-cyclic-nucleotide 3'-phosphodiesterase activity"/>
    <property type="evidence" value="ECO:0007669"/>
    <property type="project" value="InterPro"/>
</dbReference>
<dbReference type="GO" id="GO:0008664">
    <property type="term" value="F:RNA 2',3'-cyclic 3'-phosphodiesterase activity"/>
    <property type="evidence" value="ECO:0007669"/>
    <property type="project" value="InterPro"/>
</dbReference>
<evidence type="ECO:0000256" key="2">
    <source>
        <dbReference type="ARBA" id="ARBA00022801"/>
    </source>
</evidence>
<reference evidence="4 5" key="1">
    <citation type="submission" date="2019-12" db="EMBL/GenBank/DDBJ databases">
        <authorList>
            <person name="Yang R."/>
        </authorList>
    </citation>
    <scope>NUCLEOTIDE SEQUENCE [LARGE SCALE GENOMIC DNA]</scope>
    <source>
        <strain evidence="4 5">DONG20-135</strain>
    </source>
</reference>
<dbReference type="PANTHER" id="PTHR34477">
    <property type="entry name" value="UPF0213 PROTEIN YHBQ"/>
    <property type="match status" value="1"/>
</dbReference>
<dbReference type="CDD" id="cd10456">
    <property type="entry name" value="GIY-YIG_UPF0213"/>
    <property type="match status" value="1"/>
</dbReference>
<keyword evidence="5" id="KW-1185">Reference proteome</keyword>
<dbReference type="SUPFAM" id="SSF82771">
    <property type="entry name" value="GIY-YIG endonuclease"/>
    <property type="match status" value="1"/>
</dbReference>
<feature type="domain" description="GIY-YIG" evidence="3">
    <location>
        <begin position="173"/>
        <end position="248"/>
    </location>
</feature>
<dbReference type="PROSITE" id="PS50164">
    <property type="entry name" value="GIY_YIG"/>
    <property type="match status" value="1"/>
</dbReference>
<dbReference type="NCBIfam" id="TIGR02258">
    <property type="entry name" value="2_5_ligase"/>
    <property type="match status" value="1"/>
</dbReference>
<dbReference type="InterPro" id="IPR009097">
    <property type="entry name" value="Cyclic_Pdiesterase"/>
</dbReference>
<dbReference type="RefSeq" id="WP_160625492.1">
    <property type="nucleotide sequence ID" value="NZ_WUUQ01000003.1"/>
</dbReference>
<dbReference type="InterPro" id="IPR000305">
    <property type="entry name" value="GIY-YIG_endonuc"/>
</dbReference>
<dbReference type="Gene3D" id="3.40.1440.10">
    <property type="entry name" value="GIY-YIG endonuclease"/>
    <property type="match status" value="1"/>
</dbReference>
<evidence type="ECO:0000256" key="1">
    <source>
        <dbReference type="ARBA" id="ARBA00007435"/>
    </source>
</evidence>